<accession>A0A5C3KLI2</accession>
<sequence length="137" mass="15514">MQCTLCPKLRNGQHPTIWKYNFWLHLAAVHSDEETREIIDLPLETIIAFRVGRYEEALLTIEKAATDAYRETHHIPDTDPPNPDEPPWTSTSELLTVPSVVVTGSDSRKRSLSEVSWISAPAHHPPPPKTLRTDSLE</sequence>
<feature type="region of interest" description="Disordered" evidence="1">
    <location>
        <begin position="70"/>
        <end position="137"/>
    </location>
</feature>
<reference evidence="2 3" key="1">
    <citation type="journal article" date="2019" name="Nat. Ecol. Evol.">
        <title>Megaphylogeny resolves global patterns of mushroom evolution.</title>
        <authorList>
            <person name="Varga T."/>
            <person name="Krizsan K."/>
            <person name="Foldi C."/>
            <person name="Dima B."/>
            <person name="Sanchez-Garcia M."/>
            <person name="Sanchez-Ramirez S."/>
            <person name="Szollosi G.J."/>
            <person name="Szarkandi J.G."/>
            <person name="Papp V."/>
            <person name="Albert L."/>
            <person name="Andreopoulos W."/>
            <person name="Angelini C."/>
            <person name="Antonin V."/>
            <person name="Barry K.W."/>
            <person name="Bougher N.L."/>
            <person name="Buchanan P."/>
            <person name="Buyck B."/>
            <person name="Bense V."/>
            <person name="Catcheside P."/>
            <person name="Chovatia M."/>
            <person name="Cooper J."/>
            <person name="Damon W."/>
            <person name="Desjardin D."/>
            <person name="Finy P."/>
            <person name="Geml J."/>
            <person name="Haridas S."/>
            <person name="Hughes K."/>
            <person name="Justo A."/>
            <person name="Karasinski D."/>
            <person name="Kautmanova I."/>
            <person name="Kiss B."/>
            <person name="Kocsube S."/>
            <person name="Kotiranta H."/>
            <person name="LaButti K.M."/>
            <person name="Lechner B.E."/>
            <person name="Liimatainen K."/>
            <person name="Lipzen A."/>
            <person name="Lukacs Z."/>
            <person name="Mihaltcheva S."/>
            <person name="Morgado L.N."/>
            <person name="Niskanen T."/>
            <person name="Noordeloos M.E."/>
            <person name="Ohm R.A."/>
            <person name="Ortiz-Santana B."/>
            <person name="Ovrebo C."/>
            <person name="Racz N."/>
            <person name="Riley R."/>
            <person name="Savchenko A."/>
            <person name="Shiryaev A."/>
            <person name="Soop K."/>
            <person name="Spirin V."/>
            <person name="Szebenyi C."/>
            <person name="Tomsovsky M."/>
            <person name="Tulloss R.E."/>
            <person name="Uehling J."/>
            <person name="Grigoriev I.V."/>
            <person name="Vagvolgyi C."/>
            <person name="Papp T."/>
            <person name="Martin F.M."/>
            <person name="Miettinen O."/>
            <person name="Hibbett D.S."/>
            <person name="Nagy L.G."/>
        </authorList>
    </citation>
    <scope>NUCLEOTIDE SEQUENCE [LARGE SCALE GENOMIC DNA]</scope>
    <source>
        <strain evidence="2 3">CBS 121175</strain>
    </source>
</reference>
<evidence type="ECO:0000313" key="2">
    <source>
        <dbReference type="EMBL" id="TFK20793.1"/>
    </source>
</evidence>
<protein>
    <submittedName>
        <fullName evidence="2">Uncharacterized protein</fullName>
    </submittedName>
</protein>
<dbReference type="EMBL" id="ML210287">
    <property type="protein sequence ID" value="TFK20793.1"/>
    <property type="molecule type" value="Genomic_DNA"/>
</dbReference>
<dbReference type="Proteomes" id="UP000307440">
    <property type="component" value="Unassembled WGS sequence"/>
</dbReference>
<evidence type="ECO:0000256" key="1">
    <source>
        <dbReference type="SAM" id="MobiDB-lite"/>
    </source>
</evidence>
<evidence type="ECO:0000313" key="3">
    <source>
        <dbReference type="Proteomes" id="UP000307440"/>
    </source>
</evidence>
<name>A0A5C3KLI2_COPMA</name>
<keyword evidence="3" id="KW-1185">Reference proteome</keyword>
<gene>
    <name evidence="2" type="ORF">FA15DRAFT_759118</name>
</gene>
<organism evidence="2 3">
    <name type="scientific">Coprinopsis marcescibilis</name>
    <name type="common">Agaric fungus</name>
    <name type="synonym">Psathyrella marcescibilis</name>
    <dbReference type="NCBI Taxonomy" id="230819"/>
    <lineage>
        <taxon>Eukaryota</taxon>
        <taxon>Fungi</taxon>
        <taxon>Dikarya</taxon>
        <taxon>Basidiomycota</taxon>
        <taxon>Agaricomycotina</taxon>
        <taxon>Agaricomycetes</taxon>
        <taxon>Agaricomycetidae</taxon>
        <taxon>Agaricales</taxon>
        <taxon>Agaricineae</taxon>
        <taxon>Psathyrellaceae</taxon>
        <taxon>Coprinopsis</taxon>
    </lineage>
</organism>
<dbReference type="AlphaFoldDB" id="A0A5C3KLI2"/>
<proteinExistence type="predicted"/>